<evidence type="ECO:0000313" key="4">
    <source>
        <dbReference type="Proteomes" id="UP000070089"/>
    </source>
</evidence>
<dbReference type="PANTHER" id="PTHR24120">
    <property type="entry name" value="GH07239P"/>
    <property type="match status" value="1"/>
</dbReference>
<keyword evidence="3" id="KW-0808">Transferase</keyword>
<keyword evidence="1" id="KW-0040">ANK repeat</keyword>
<dbReference type="InterPro" id="IPR002110">
    <property type="entry name" value="Ankyrin_rpt"/>
</dbReference>
<dbReference type="SMART" id="SM00220">
    <property type="entry name" value="S_TKc"/>
    <property type="match status" value="1"/>
</dbReference>
<evidence type="ECO:0000313" key="3">
    <source>
        <dbReference type="EMBL" id="KWX11493.1"/>
    </source>
</evidence>
<dbReference type="Proteomes" id="UP000070089">
    <property type="component" value="Unassembled WGS sequence"/>
</dbReference>
<dbReference type="PROSITE" id="PS50088">
    <property type="entry name" value="ANK_REPEAT"/>
    <property type="match status" value="1"/>
</dbReference>
<gene>
    <name evidence="3" type="ORF">QR46_4545</name>
</gene>
<dbReference type="Pfam" id="PF12796">
    <property type="entry name" value="Ank_2"/>
    <property type="match status" value="4"/>
</dbReference>
<protein>
    <submittedName>
        <fullName evidence="3">Kinase/ NEK</fullName>
    </submittedName>
</protein>
<dbReference type="PANTHER" id="PTHR24120:SF4">
    <property type="entry name" value="GH07239P"/>
    <property type="match status" value="1"/>
</dbReference>
<sequence length="744" mass="83082">MQSTDDKKESSYTIISEGKPLCTAVNDLNGRVCFCERISLKRFKHKHKEKINMYLNKISLLNHVNLVKYSPHRNSISNLFSDVYTDMNYGCTLQDMIDEHIFYQEPFSEEQIWDILVQCLAGLSYIHNWKDLDGNSSLPHGCLDPQFIYFDSFGVLKIGNFAKSCINAASAIAAQQPQMYDAPEVKTTGTRSHVSDTYSLAKLIHGLATIDHHFCSDPTVSVAELRKLYPFPEISLQYSNELYNIIKLMATAEEERRPSATALLKNPLIADHVSDLNARRGIVLGVNNRTELMNAVLRGDVDAVLSLLPYQVGLVERSGKTALIHAAESGHVEIAKHLVRYECRYQIVANGEWRGMTALMFAARNGNHGIVTILKPYECNISTESGHFALRLATVSGRTECANELFIDEFRLLRHFGWTTLMIGTVFTFTELNKNFLSTDLGQQDNRGFTALMVAAANNKNDMLDYLIEREAGMSNCNDYTALMAAARANNVQAVNMLIPREAGMKDDNGWSALMYAAHGNNIECILALLDKEAGLQSNGLQTAMMIAAQCNHLEAVKMLAPYEQKKQDIDGFTAFLYASDRGNCQIVDFLLDFEGEMVSNSGYTGLMLAAKKGHAKIVKLLAKSLSKRVTNMFNRAPGTTALMFACFNRQYECAKILCRYERGMKTTVGTTALMAAVSSKAPDCVQLLAPHELFMKNIDNKTVFDMDTTEEIREILLLQKVKRNVAKQTLLGDSEEKQPGDVN</sequence>
<dbReference type="VEuPathDB" id="GiardiaDB:QR46_4545"/>
<dbReference type="FunFam" id="1.25.40.20:FF:001023">
    <property type="entry name" value="Kinase, NEK"/>
    <property type="match status" value="1"/>
</dbReference>
<dbReference type="Pfam" id="PF00023">
    <property type="entry name" value="Ank"/>
    <property type="match status" value="2"/>
</dbReference>
<dbReference type="InterPro" id="IPR011009">
    <property type="entry name" value="Kinase-like_dom_sf"/>
</dbReference>
<dbReference type="GO" id="GO:0005524">
    <property type="term" value="F:ATP binding"/>
    <property type="evidence" value="ECO:0007669"/>
    <property type="project" value="InterPro"/>
</dbReference>
<dbReference type="Gene3D" id="1.10.510.10">
    <property type="entry name" value="Transferase(Phosphotransferase) domain 1"/>
    <property type="match status" value="1"/>
</dbReference>
<proteinExistence type="predicted"/>
<dbReference type="SUPFAM" id="SSF56112">
    <property type="entry name" value="Protein kinase-like (PK-like)"/>
    <property type="match status" value="1"/>
</dbReference>
<dbReference type="Pfam" id="PF00069">
    <property type="entry name" value="Pkinase"/>
    <property type="match status" value="1"/>
</dbReference>
<dbReference type="Gene3D" id="1.25.40.20">
    <property type="entry name" value="Ankyrin repeat-containing domain"/>
    <property type="match status" value="3"/>
</dbReference>
<dbReference type="InterPro" id="IPR000719">
    <property type="entry name" value="Prot_kinase_dom"/>
</dbReference>
<dbReference type="PROSITE" id="PS50011">
    <property type="entry name" value="PROTEIN_KINASE_DOM"/>
    <property type="match status" value="1"/>
</dbReference>
<reference evidence="3 4" key="1">
    <citation type="journal article" date="2015" name="Mol. Biochem. Parasitol.">
        <title>Identification of polymorphic genes for use in assemblage B genotyping assays through comparative genomics of multiple assemblage B Giardia duodenalis isolates.</title>
        <authorList>
            <person name="Wielinga C."/>
            <person name="Thompson R.C."/>
            <person name="Monis P."/>
            <person name="Ryan U."/>
        </authorList>
    </citation>
    <scope>NUCLEOTIDE SEQUENCE [LARGE SCALE GENOMIC DNA]</scope>
    <source>
        <strain evidence="3 4">BAH15c1</strain>
    </source>
</reference>
<dbReference type="GO" id="GO:0004672">
    <property type="term" value="F:protein kinase activity"/>
    <property type="evidence" value="ECO:0007669"/>
    <property type="project" value="InterPro"/>
</dbReference>
<dbReference type="SMART" id="SM00248">
    <property type="entry name" value="ANK"/>
    <property type="match status" value="11"/>
</dbReference>
<feature type="domain" description="Protein kinase" evidence="2">
    <location>
        <begin position="1"/>
        <end position="269"/>
    </location>
</feature>
<organism evidence="3 4">
    <name type="scientific">Giardia duodenalis assemblage B</name>
    <dbReference type="NCBI Taxonomy" id="1394984"/>
    <lineage>
        <taxon>Eukaryota</taxon>
        <taxon>Metamonada</taxon>
        <taxon>Diplomonadida</taxon>
        <taxon>Hexamitidae</taxon>
        <taxon>Giardiinae</taxon>
        <taxon>Giardia</taxon>
    </lineage>
</organism>
<evidence type="ECO:0000259" key="2">
    <source>
        <dbReference type="PROSITE" id="PS50011"/>
    </source>
</evidence>
<comment type="caution">
    <text evidence="3">The sequence shown here is derived from an EMBL/GenBank/DDBJ whole genome shotgun (WGS) entry which is preliminary data.</text>
</comment>
<name>A0A132NN25_GIAIN</name>
<dbReference type="SUPFAM" id="SSF48403">
    <property type="entry name" value="Ankyrin repeat"/>
    <property type="match status" value="2"/>
</dbReference>
<dbReference type="InterPro" id="IPR036770">
    <property type="entry name" value="Ankyrin_rpt-contain_sf"/>
</dbReference>
<dbReference type="AlphaFoldDB" id="A0A132NN25"/>
<feature type="repeat" description="ANK" evidence="1">
    <location>
        <begin position="447"/>
        <end position="479"/>
    </location>
</feature>
<keyword evidence="3" id="KW-0418">Kinase</keyword>
<evidence type="ECO:0000256" key="1">
    <source>
        <dbReference type="PROSITE-ProRule" id="PRU00023"/>
    </source>
</evidence>
<dbReference type="EMBL" id="JXTI01000181">
    <property type="protein sequence ID" value="KWX11493.1"/>
    <property type="molecule type" value="Genomic_DNA"/>
</dbReference>
<accession>A0A132NN25</accession>
<dbReference type="OrthoDB" id="194358at2759"/>